<feature type="region of interest" description="Disordered" evidence="1">
    <location>
        <begin position="208"/>
        <end position="229"/>
    </location>
</feature>
<evidence type="ECO:0000313" key="3">
    <source>
        <dbReference type="EMBL" id="TFJ80902.1"/>
    </source>
</evidence>
<dbReference type="PROSITE" id="PS51397">
    <property type="entry name" value="WLM"/>
    <property type="match status" value="1"/>
</dbReference>
<gene>
    <name evidence="3" type="ORF">NSK_007759</name>
</gene>
<dbReference type="InterPro" id="IPR053000">
    <property type="entry name" value="WSS1-like_metalloprotease"/>
</dbReference>
<name>A0A4D9CP17_9STRA</name>
<dbReference type="GO" id="GO:0005634">
    <property type="term" value="C:nucleus"/>
    <property type="evidence" value="ECO:0007669"/>
    <property type="project" value="TreeGrafter"/>
</dbReference>
<dbReference type="OrthoDB" id="261960at2759"/>
<dbReference type="GO" id="GO:0006281">
    <property type="term" value="P:DNA repair"/>
    <property type="evidence" value="ECO:0007669"/>
    <property type="project" value="TreeGrafter"/>
</dbReference>
<feature type="compositionally biased region" description="Basic and acidic residues" evidence="1">
    <location>
        <begin position="328"/>
        <end position="338"/>
    </location>
</feature>
<protein>
    <recommendedName>
        <fullName evidence="2">WLM domain-containing protein</fullName>
    </recommendedName>
</protein>
<feature type="domain" description="WLM" evidence="2">
    <location>
        <begin position="1"/>
        <end position="202"/>
    </location>
</feature>
<feature type="compositionally biased region" description="Basic and acidic residues" evidence="1">
    <location>
        <begin position="215"/>
        <end position="224"/>
    </location>
</feature>
<sequence length="357" mass="38645">MGDFQITAIEVLKRRPREEEAKDIITRVARQVEPLLLKYQWRVRLLAEFFPTNPSLLGMNVNRGHRILLRLRPAGAPGSFLEMGEVLGTMLHELVHMEIGPHSDKFYERLEALTRECEMLMVQGTNVLTATHMPWQGEGRALGGRGGGREGGREGARAVLAAAAMRRKGQTGQGRRLGGGREGGKGCCLREKILRAAEQRLLDQDRCRTAQQQEGGREGGREAGRGGGGDGNQWACGVCSFVNKDERGKEKLEGGEGGEGGREGVRGACKVCGSRQGEERVDASPSKKGKEGGREKGPVAPEGGGDGTGRGRKRRRGIGRLEANAGLHVDRQDKEKGRTGGKQPQTVVDLTGVEDEN</sequence>
<feature type="compositionally biased region" description="Basic and acidic residues" evidence="1">
    <location>
        <begin position="288"/>
        <end position="297"/>
    </location>
</feature>
<accession>A0A4D9CP17</accession>
<dbReference type="AlphaFoldDB" id="A0A4D9CP17"/>
<dbReference type="GO" id="GO:0008237">
    <property type="term" value="F:metallopeptidase activity"/>
    <property type="evidence" value="ECO:0007669"/>
    <property type="project" value="TreeGrafter"/>
</dbReference>
<proteinExistence type="predicted"/>
<reference evidence="3 4" key="1">
    <citation type="submission" date="2019-01" db="EMBL/GenBank/DDBJ databases">
        <title>Nuclear Genome Assembly of the Microalgal Biofuel strain Nannochloropsis salina CCMP1776.</title>
        <authorList>
            <person name="Hovde B."/>
        </authorList>
    </citation>
    <scope>NUCLEOTIDE SEQUENCE [LARGE SCALE GENOMIC DNA]</scope>
    <source>
        <strain evidence="3 4">CCMP1776</strain>
    </source>
</reference>
<dbReference type="PANTHER" id="PTHR46622:SF1">
    <property type="entry name" value="DNA-DEPENDENT METALLOPROTEASE WSS1"/>
    <property type="match status" value="1"/>
</dbReference>
<evidence type="ECO:0000259" key="2">
    <source>
        <dbReference type="PROSITE" id="PS51397"/>
    </source>
</evidence>
<evidence type="ECO:0000256" key="1">
    <source>
        <dbReference type="SAM" id="MobiDB-lite"/>
    </source>
</evidence>
<dbReference type="PANTHER" id="PTHR46622">
    <property type="entry name" value="DNA-DEPENDENT METALLOPROTEASE WSS1"/>
    <property type="match status" value="1"/>
</dbReference>
<dbReference type="Pfam" id="PF08325">
    <property type="entry name" value="WLM"/>
    <property type="match status" value="1"/>
</dbReference>
<dbReference type="InterPro" id="IPR013536">
    <property type="entry name" value="WLM_dom"/>
</dbReference>
<feature type="region of interest" description="Disordered" evidence="1">
    <location>
        <begin position="272"/>
        <end position="357"/>
    </location>
</feature>
<comment type="caution">
    <text evidence="3">The sequence shown here is derived from an EMBL/GenBank/DDBJ whole genome shotgun (WGS) entry which is preliminary data.</text>
</comment>
<organism evidence="3 4">
    <name type="scientific">Nannochloropsis salina CCMP1776</name>
    <dbReference type="NCBI Taxonomy" id="1027361"/>
    <lineage>
        <taxon>Eukaryota</taxon>
        <taxon>Sar</taxon>
        <taxon>Stramenopiles</taxon>
        <taxon>Ochrophyta</taxon>
        <taxon>Eustigmatophyceae</taxon>
        <taxon>Eustigmatales</taxon>
        <taxon>Monodopsidaceae</taxon>
        <taxon>Microchloropsis</taxon>
        <taxon>Microchloropsis salina</taxon>
    </lineage>
</organism>
<evidence type="ECO:0000313" key="4">
    <source>
        <dbReference type="Proteomes" id="UP000355283"/>
    </source>
</evidence>
<keyword evidence="4" id="KW-1185">Reference proteome</keyword>
<dbReference type="EMBL" id="SDOX01000146">
    <property type="protein sequence ID" value="TFJ80902.1"/>
    <property type="molecule type" value="Genomic_DNA"/>
</dbReference>
<dbReference type="Proteomes" id="UP000355283">
    <property type="component" value="Unassembled WGS sequence"/>
</dbReference>